<evidence type="ECO:0000313" key="2">
    <source>
        <dbReference type="Proteomes" id="UP000619479"/>
    </source>
</evidence>
<dbReference type="InterPro" id="IPR019646">
    <property type="entry name" value="Aminoglyc_AdlTrfase"/>
</dbReference>
<reference evidence="1" key="1">
    <citation type="submission" date="2021-01" db="EMBL/GenBank/DDBJ databases">
        <title>Whole genome shotgun sequence of Actinoplanes cyaneus NBRC 14990.</title>
        <authorList>
            <person name="Komaki H."/>
            <person name="Tamura T."/>
        </authorList>
    </citation>
    <scope>NUCLEOTIDE SEQUENCE</scope>
    <source>
        <strain evidence="1">NBRC 14990</strain>
    </source>
</reference>
<dbReference type="Gene3D" id="3.30.460.40">
    <property type="match status" value="1"/>
</dbReference>
<accession>A0A919IL53</accession>
<comment type="caution">
    <text evidence="1">The sequence shown here is derived from an EMBL/GenBank/DDBJ whole genome shotgun (WGS) entry which is preliminary data.</text>
</comment>
<evidence type="ECO:0008006" key="3">
    <source>
        <dbReference type="Google" id="ProtNLM"/>
    </source>
</evidence>
<proteinExistence type="predicted"/>
<gene>
    <name evidence="1" type="ORF">Acy02nite_56150</name>
</gene>
<dbReference type="Pfam" id="PF10706">
    <property type="entry name" value="Aminoglyc_resit"/>
    <property type="match status" value="1"/>
</dbReference>
<name>A0A919IL53_9ACTN</name>
<dbReference type="EMBL" id="BOMH01000041">
    <property type="protein sequence ID" value="GID67734.1"/>
    <property type="molecule type" value="Genomic_DNA"/>
</dbReference>
<dbReference type="AlphaFoldDB" id="A0A919IL53"/>
<sequence>MGAAEQEQLEAIVEVTALGLEVWLRGGRAMDFFLGRVTRPHRDVDWFAWSSDAGRLAAALTGRGYELLPEPRMIGNSTSCAAGWI</sequence>
<evidence type="ECO:0000313" key="1">
    <source>
        <dbReference type="EMBL" id="GID67734.1"/>
    </source>
</evidence>
<organism evidence="1 2">
    <name type="scientific">Actinoplanes cyaneus</name>
    <dbReference type="NCBI Taxonomy" id="52696"/>
    <lineage>
        <taxon>Bacteria</taxon>
        <taxon>Bacillati</taxon>
        <taxon>Actinomycetota</taxon>
        <taxon>Actinomycetes</taxon>
        <taxon>Micromonosporales</taxon>
        <taxon>Micromonosporaceae</taxon>
        <taxon>Actinoplanes</taxon>
    </lineage>
</organism>
<dbReference type="RefSeq" id="WP_203745774.1">
    <property type="nucleotide sequence ID" value="NZ_BAAAUC010000008.1"/>
</dbReference>
<keyword evidence="2" id="KW-1185">Reference proteome</keyword>
<protein>
    <recommendedName>
        <fullName evidence="3">Aminoglycoside adenylyltransferase</fullName>
    </recommendedName>
</protein>
<dbReference type="Proteomes" id="UP000619479">
    <property type="component" value="Unassembled WGS sequence"/>
</dbReference>